<dbReference type="RefSeq" id="WP_002703325.1">
    <property type="nucleotide sequence ID" value="NZ_AGRW01000041.1"/>
</dbReference>
<dbReference type="Pfam" id="PF14124">
    <property type="entry name" value="DUF4291"/>
    <property type="match status" value="1"/>
</dbReference>
<dbReference type="STRING" id="907348.TresaDRAFT_1499"/>
<sequence length="186" mass="21941">MEAGNVNRIRAVFNEESIRVYQAYNDKIADEALRLGTFGSCFNTKRMTWIKPSFLWMMYRSGWGTKENQERILGIDIKRSAFDYLCKNAVESKYNPNVFASEEDWKTQVKESEIRVQWDPERDIFGNPQSDRSIQLGIRGKCVEKYIDEWILRIEDITDYVGALRGKMQNNEDITRLLPNEQIYLF</sequence>
<dbReference type="eggNOG" id="ENOG502Z86B">
    <property type="taxonomic scope" value="Bacteria"/>
</dbReference>
<name>H7EJJ7_9SPIR</name>
<gene>
    <name evidence="1" type="ORF">TresaDRAFT_1499</name>
</gene>
<dbReference type="OrthoDB" id="65842at2"/>
<comment type="caution">
    <text evidence="1">The sequence shown here is derived from an EMBL/GenBank/DDBJ whole genome shotgun (WGS) entry which is preliminary data.</text>
</comment>
<evidence type="ECO:0000313" key="1">
    <source>
        <dbReference type="EMBL" id="EIC02235.1"/>
    </source>
</evidence>
<dbReference type="AlphaFoldDB" id="H7EJJ7"/>
<dbReference type="PATRIC" id="fig|907348.3.peg.950"/>
<dbReference type="Proteomes" id="UP000003571">
    <property type="component" value="Unassembled WGS sequence"/>
</dbReference>
<evidence type="ECO:0008006" key="3">
    <source>
        <dbReference type="Google" id="ProtNLM"/>
    </source>
</evidence>
<dbReference type="PANTHER" id="PTHR38567">
    <property type="entry name" value="DUF4291 DOMAIN-CONTAINING PROTEIN"/>
    <property type="match status" value="1"/>
</dbReference>
<protein>
    <recommendedName>
        <fullName evidence="3">DUF4291 domain-containing protein</fullName>
    </recommendedName>
</protein>
<keyword evidence="2" id="KW-1185">Reference proteome</keyword>
<reference evidence="1 2" key="1">
    <citation type="submission" date="2011-09" db="EMBL/GenBank/DDBJ databases">
        <title>The draft genome of Treponema saccharophilum DSM 2985.</title>
        <authorList>
            <consortium name="US DOE Joint Genome Institute (JGI-PGF)"/>
            <person name="Lucas S."/>
            <person name="Copeland A."/>
            <person name="Lapidus A."/>
            <person name="Glavina del Rio T."/>
            <person name="Dalin E."/>
            <person name="Tice H."/>
            <person name="Bruce D."/>
            <person name="Goodwin L."/>
            <person name="Pitluck S."/>
            <person name="Peters L."/>
            <person name="Kyrpides N."/>
            <person name="Mavromatis K."/>
            <person name="Ivanova N."/>
            <person name="Markowitz V."/>
            <person name="Cheng J.-F."/>
            <person name="Hugenholtz P."/>
            <person name="Woyke T."/>
            <person name="Wu D."/>
            <person name="Gronow S."/>
            <person name="Wellnitz S."/>
            <person name="Brambilla E."/>
            <person name="Klenk H.-P."/>
            <person name="Eisen J.A."/>
        </authorList>
    </citation>
    <scope>NUCLEOTIDE SEQUENCE [LARGE SCALE GENOMIC DNA]</scope>
    <source>
        <strain evidence="1 2">DSM 2985</strain>
    </source>
</reference>
<accession>H7EJJ7</accession>
<organism evidence="1 2">
    <name type="scientific">Treponema saccharophilum DSM 2985</name>
    <dbReference type="NCBI Taxonomy" id="907348"/>
    <lineage>
        <taxon>Bacteria</taxon>
        <taxon>Pseudomonadati</taxon>
        <taxon>Spirochaetota</taxon>
        <taxon>Spirochaetia</taxon>
        <taxon>Spirochaetales</taxon>
        <taxon>Treponemataceae</taxon>
        <taxon>Treponema</taxon>
    </lineage>
</organism>
<proteinExistence type="predicted"/>
<dbReference type="PANTHER" id="PTHR38567:SF1">
    <property type="entry name" value="DUF4291 DOMAIN-CONTAINING PROTEIN"/>
    <property type="match status" value="1"/>
</dbReference>
<dbReference type="EMBL" id="AGRW01000041">
    <property type="protein sequence ID" value="EIC02235.1"/>
    <property type="molecule type" value="Genomic_DNA"/>
</dbReference>
<evidence type="ECO:0000313" key="2">
    <source>
        <dbReference type="Proteomes" id="UP000003571"/>
    </source>
</evidence>
<dbReference type="InterPro" id="IPR025633">
    <property type="entry name" value="DUF4291"/>
</dbReference>